<dbReference type="GO" id="GO:0016787">
    <property type="term" value="F:hydrolase activity"/>
    <property type="evidence" value="ECO:0007669"/>
    <property type="project" value="UniProtKB-KW"/>
</dbReference>
<protein>
    <submittedName>
        <fullName evidence="4">Thioesterase family protein</fullName>
        <ecNumber evidence="4">3.1.2.-</ecNumber>
    </submittedName>
</protein>
<reference evidence="4 5" key="1">
    <citation type="submission" date="2024-01" db="EMBL/GenBank/DDBJ databases">
        <title>Seven novel Bacillus-like species.</title>
        <authorList>
            <person name="Liu G."/>
        </authorList>
    </citation>
    <scope>NUCLEOTIDE SEQUENCE [LARGE SCALE GENOMIC DNA]</scope>
    <source>
        <strain evidence="4 5">FJAT-51639</strain>
    </source>
</reference>
<evidence type="ECO:0000313" key="5">
    <source>
        <dbReference type="Proteomes" id="UP001372526"/>
    </source>
</evidence>
<dbReference type="Proteomes" id="UP001372526">
    <property type="component" value="Unassembled WGS sequence"/>
</dbReference>
<dbReference type="InterPro" id="IPR050563">
    <property type="entry name" value="4-hydroxybenzoyl-CoA_TE"/>
</dbReference>
<feature type="domain" description="Thioesterase" evidence="3">
    <location>
        <begin position="18"/>
        <end position="102"/>
    </location>
</feature>
<dbReference type="InterPro" id="IPR006684">
    <property type="entry name" value="YbgC/YbaW"/>
</dbReference>
<dbReference type="EMBL" id="JBAWSX010000005">
    <property type="protein sequence ID" value="MEI4801900.1"/>
    <property type="molecule type" value="Genomic_DNA"/>
</dbReference>
<name>A0ABU8FGT9_9BACI</name>
<dbReference type="InterPro" id="IPR006683">
    <property type="entry name" value="Thioestr_dom"/>
</dbReference>
<evidence type="ECO:0000256" key="1">
    <source>
        <dbReference type="ARBA" id="ARBA00005953"/>
    </source>
</evidence>
<dbReference type="PANTHER" id="PTHR31793:SF27">
    <property type="entry name" value="NOVEL THIOESTERASE SUPERFAMILY DOMAIN AND SAPOSIN A-TYPE DOMAIN CONTAINING PROTEIN (0610012H03RIK)"/>
    <property type="match status" value="1"/>
</dbReference>
<comment type="caution">
    <text evidence="4">The sequence shown here is derived from an EMBL/GenBank/DDBJ whole genome shotgun (WGS) entry which is preliminary data.</text>
</comment>
<dbReference type="Gene3D" id="3.10.129.10">
    <property type="entry name" value="Hotdog Thioesterase"/>
    <property type="match status" value="1"/>
</dbReference>
<dbReference type="SUPFAM" id="SSF54637">
    <property type="entry name" value="Thioesterase/thiol ester dehydrase-isomerase"/>
    <property type="match status" value="1"/>
</dbReference>
<keyword evidence="5" id="KW-1185">Reference proteome</keyword>
<dbReference type="Pfam" id="PF03061">
    <property type="entry name" value="4HBT"/>
    <property type="match status" value="1"/>
</dbReference>
<dbReference type="EC" id="3.1.2.-" evidence="4"/>
<keyword evidence="2 4" id="KW-0378">Hydrolase</keyword>
<gene>
    <name evidence="4" type="ORF">WAZ07_11280</name>
</gene>
<dbReference type="RefSeq" id="WP_336472591.1">
    <property type="nucleotide sequence ID" value="NZ_JBAWSX010000005.1"/>
</dbReference>
<comment type="similarity">
    <text evidence="1">Belongs to the 4-hydroxybenzoyl-CoA thioesterase family.</text>
</comment>
<organism evidence="4 5">
    <name type="scientific">Bacillus bruguierae</name>
    <dbReference type="NCBI Taxonomy" id="3127667"/>
    <lineage>
        <taxon>Bacteria</taxon>
        <taxon>Bacillati</taxon>
        <taxon>Bacillota</taxon>
        <taxon>Bacilli</taxon>
        <taxon>Bacillales</taxon>
        <taxon>Bacillaceae</taxon>
        <taxon>Bacillus</taxon>
    </lineage>
</organism>
<accession>A0ABU8FGT9</accession>
<evidence type="ECO:0000313" key="4">
    <source>
        <dbReference type="EMBL" id="MEI4801900.1"/>
    </source>
</evidence>
<proteinExistence type="inferred from homology"/>
<evidence type="ECO:0000259" key="3">
    <source>
        <dbReference type="Pfam" id="PF03061"/>
    </source>
</evidence>
<dbReference type="CDD" id="cd00586">
    <property type="entry name" value="4HBT"/>
    <property type="match status" value="1"/>
</dbReference>
<dbReference type="NCBIfam" id="TIGR00051">
    <property type="entry name" value="YbgC/FadM family acyl-CoA thioesterase"/>
    <property type="match status" value="1"/>
</dbReference>
<dbReference type="PIRSF" id="PIRSF003230">
    <property type="entry name" value="YbgC"/>
    <property type="match status" value="1"/>
</dbReference>
<dbReference type="InterPro" id="IPR029069">
    <property type="entry name" value="HotDog_dom_sf"/>
</dbReference>
<evidence type="ECO:0000256" key="2">
    <source>
        <dbReference type="ARBA" id="ARBA00022801"/>
    </source>
</evidence>
<sequence>MFIAEQEIDIRYAETDQMGVVYHANYLVWLELGRTKLIQDLGFSYVEMENDGVVSPVLDLQITYRKAMRYGEKAIVKTWVESVSPLRVVYGYEIYNGNGERCITAFTTNICAKKEGFRPVSFKKLYPEWYEAYEKIKKQ</sequence>
<dbReference type="PANTHER" id="PTHR31793">
    <property type="entry name" value="4-HYDROXYBENZOYL-COA THIOESTERASE FAMILY MEMBER"/>
    <property type="match status" value="1"/>
</dbReference>